<dbReference type="Proteomes" id="UP000680679">
    <property type="component" value="Chromosome"/>
</dbReference>
<protein>
    <submittedName>
        <fullName evidence="2">Uncharacterized protein</fullName>
    </submittedName>
</protein>
<evidence type="ECO:0000256" key="1">
    <source>
        <dbReference type="SAM" id="Phobius"/>
    </source>
</evidence>
<sequence length="37" mass="3758">MARLSGIGAWLVLSVMLCVTIILGTGLGTSWGPATPN</sequence>
<keyword evidence="1" id="KW-0812">Transmembrane</keyword>
<reference evidence="2 3" key="1">
    <citation type="submission" date="2021-04" db="EMBL/GenBank/DDBJ databases">
        <title>Complete genome sequencing of Allochromatium tepidum strain NZ.</title>
        <authorList>
            <person name="Tsukatani Y."/>
            <person name="Mori H."/>
        </authorList>
    </citation>
    <scope>NUCLEOTIDE SEQUENCE [LARGE SCALE GENOMIC DNA]</scope>
    <source>
        <strain evidence="2 3">NZ</strain>
    </source>
</reference>
<name>A0ABN6GCI0_9GAMM</name>
<evidence type="ECO:0000313" key="3">
    <source>
        <dbReference type="Proteomes" id="UP000680679"/>
    </source>
</evidence>
<dbReference type="EMBL" id="AP024563">
    <property type="protein sequence ID" value="BCU07354.1"/>
    <property type="molecule type" value="Genomic_DNA"/>
</dbReference>
<feature type="transmembrane region" description="Helical" evidence="1">
    <location>
        <begin position="7"/>
        <end position="27"/>
    </location>
</feature>
<gene>
    <name evidence="2" type="ORF">Atep_20310</name>
</gene>
<keyword evidence="1" id="KW-1133">Transmembrane helix</keyword>
<accession>A0ABN6GCI0</accession>
<evidence type="ECO:0000313" key="2">
    <source>
        <dbReference type="EMBL" id="BCU07354.1"/>
    </source>
</evidence>
<keyword evidence="1" id="KW-0472">Membrane</keyword>
<keyword evidence="3" id="KW-1185">Reference proteome</keyword>
<proteinExistence type="predicted"/>
<organism evidence="2 3">
    <name type="scientific">Allochromatium tepidum</name>
    <dbReference type="NCBI Taxonomy" id="553982"/>
    <lineage>
        <taxon>Bacteria</taxon>
        <taxon>Pseudomonadati</taxon>
        <taxon>Pseudomonadota</taxon>
        <taxon>Gammaproteobacteria</taxon>
        <taxon>Chromatiales</taxon>
        <taxon>Chromatiaceae</taxon>
        <taxon>Allochromatium</taxon>
    </lineage>
</organism>